<proteinExistence type="predicted"/>
<dbReference type="EMBL" id="BAABJI010000001">
    <property type="protein sequence ID" value="GAA4905350.1"/>
    <property type="molecule type" value="Genomic_DNA"/>
</dbReference>
<dbReference type="Proteomes" id="UP001501436">
    <property type="component" value="Unassembled WGS sequence"/>
</dbReference>
<comment type="caution">
    <text evidence="2">The sequence shown here is derived from an EMBL/GenBank/DDBJ whole genome shotgun (WGS) entry which is preliminary data.</text>
</comment>
<reference evidence="3" key="1">
    <citation type="journal article" date="2019" name="Int. J. Syst. Evol. Microbiol.">
        <title>The Global Catalogue of Microorganisms (GCM) 10K type strain sequencing project: providing services to taxonomists for standard genome sequencing and annotation.</title>
        <authorList>
            <consortium name="The Broad Institute Genomics Platform"/>
            <consortium name="The Broad Institute Genome Sequencing Center for Infectious Disease"/>
            <person name="Wu L."/>
            <person name="Ma J."/>
        </authorList>
    </citation>
    <scope>NUCLEOTIDE SEQUENCE [LARGE SCALE GENOMIC DNA]</scope>
    <source>
        <strain evidence="3">JCM 18283</strain>
    </source>
</reference>
<organism evidence="2 3">
    <name type="scientific">Mucilaginibacter defluvii</name>
    <dbReference type="NCBI Taxonomy" id="1196019"/>
    <lineage>
        <taxon>Bacteria</taxon>
        <taxon>Pseudomonadati</taxon>
        <taxon>Bacteroidota</taxon>
        <taxon>Sphingobacteriia</taxon>
        <taxon>Sphingobacteriales</taxon>
        <taxon>Sphingobacteriaceae</taxon>
        <taxon>Mucilaginibacter</taxon>
    </lineage>
</organism>
<evidence type="ECO:0000313" key="3">
    <source>
        <dbReference type="Proteomes" id="UP001501436"/>
    </source>
</evidence>
<evidence type="ECO:0000313" key="2">
    <source>
        <dbReference type="EMBL" id="GAA4905350.1"/>
    </source>
</evidence>
<sequence length="227" mass="26058">MRLSIKHVTQLALLIVLFVTCSPAEAQVRKTKKINLKLKTSGQYAVFDSILNAANVRFTPPKGFREIPALNNEDFTFDYAMDIPGQEFEVWYQVRSQKQNWASYERFKTDEQLKLANPDSIYRDIARAHAIAFTGQRDAFARVLPPAALKRYNADAGRSYVLTLEDMPETRHYQYALLIALQKFHTGTILMVFFTNQKDPEFYKNVERAGSSLKFKAIPPNVNKLVD</sequence>
<name>A0ABP9FRF9_9SPHI</name>
<keyword evidence="3" id="KW-1185">Reference proteome</keyword>
<feature type="signal peptide" evidence="1">
    <location>
        <begin position="1"/>
        <end position="26"/>
    </location>
</feature>
<feature type="chain" id="PRO_5047319928" evidence="1">
    <location>
        <begin position="27"/>
        <end position="227"/>
    </location>
</feature>
<gene>
    <name evidence="2" type="ORF">GCM10023313_04990</name>
</gene>
<dbReference type="RefSeq" id="WP_345329317.1">
    <property type="nucleotide sequence ID" value="NZ_BAABJI010000001.1"/>
</dbReference>
<keyword evidence="1" id="KW-0732">Signal</keyword>
<accession>A0ABP9FRF9</accession>
<protein>
    <submittedName>
        <fullName evidence="2">Uncharacterized protein</fullName>
    </submittedName>
</protein>
<evidence type="ECO:0000256" key="1">
    <source>
        <dbReference type="SAM" id="SignalP"/>
    </source>
</evidence>